<dbReference type="Gene3D" id="2.60.200.40">
    <property type="match status" value="1"/>
</dbReference>
<sequence length="298" mass="33423">MQKEHPQKLLFVINPVSGGKGKEDWEQFIREYFREHTHQMEFFLLTGADDSVSILHHVETIKPDKVVAVGGDGTVKLVAELLKGSAYTLGVLPAGSANGMAKEMGLPLDRTEALEVILYGEQKAIDVIAINEQEICIHLADMGLNAMLVKYFDESPGRGMWGYGRSVLKMLWNKRVIRAQLQTDQGTINRRAYMIVLANARMYGTGVTINPKGDLQDGKFEIVIVRSLNFLAILKVLTSKGKFPDEHIEVHSISDLKLKTRHKAYFQVDGEYRGRLKEVHARIVPHCLNVMLPKTGDV</sequence>
<evidence type="ECO:0000256" key="1">
    <source>
        <dbReference type="ARBA" id="ARBA00022679"/>
    </source>
</evidence>
<dbReference type="GO" id="GO:0005886">
    <property type="term" value="C:plasma membrane"/>
    <property type="evidence" value="ECO:0007669"/>
    <property type="project" value="TreeGrafter"/>
</dbReference>
<dbReference type="Proteomes" id="UP000184368">
    <property type="component" value="Unassembled WGS sequence"/>
</dbReference>
<keyword evidence="1" id="KW-0808">Transferase</keyword>
<dbReference type="OrthoDB" id="9786026at2"/>
<accession>A0A1M5BP12</accession>
<protein>
    <submittedName>
        <fullName evidence="6">Lipid kinase, YegS/Rv2252/BmrU family</fullName>
    </submittedName>
</protein>
<dbReference type="PANTHER" id="PTHR12358">
    <property type="entry name" value="SPHINGOSINE KINASE"/>
    <property type="match status" value="1"/>
</dbReference>
<dbReference type="EMBL" id="FQUO01000008">
    <property type="protein sequence ID" value="SHF44171.1"/>
    <property type="molecule type" value="Genomic_DNA"/>
</dbReference>
<dbReference type="Pfam" id="PF19279">
    <property type="entry name" value="YegS_C"/>
    <property type="match status" value="1"/>
</dbReference>
<evidence type="ECO:0000313" key="6">
    <source>
        <dbReference type="EMBL" id="SHF44171.1"/>
    </source>
</evidence>
<evidence type="ECO:0000259" key="5">
    <source>
        <dbReference type="PROSITE" id="PS50146"/>
    </source>
</evidence>
<dbReference type="InterPro" id="IPR016064">
    <property type="entry name" value="NAD/diacylglycerol_kinase_sf"/>
</dbReference>
<keyword evidence="4" id="KW-0067">ATP-binding</keyword>
<dbReference type="InterPro" id="IPR017438">
    <property type="entry name" value="ATP-NAD_kinase_N"/>
</dbReference>
<dbReference type="InterPro" id="IPR001206">
    <property type="entry name" value="Diacylglycerol_kinase_cat_dom"/>
</dbReference>
<dbReference type="RefSeq" id="WP_073043214.1">
    <property type="nucleotide sequence ID" value="NZ_FQUO01000008.1"/>
</dbReference>
<dbReference type="GO" id="GO:0016301">
    <property type="term" value="F:kinase activity"/>
    <property type="evidence" value="ECO:0007669"/>
    <property type="project" value="UniProtKB-KW"/>
</dbReference>
<evidence type="ECO:0000256" key="3">
    <source>
        <dbReference type="ARBA" id="ARBA00022777"/>
    </source>
</evidence>
<keyword evidence="7" id="KW-1185">Reference proteome</keyword>
<evidence type="ECO:0000256" key="2">
    <source>
        <dbReference type="ARBA" id="ARBA00022741"/>
    </source>
</evidence>
<dbReference type="PANTHER" id="PTHR12358:SF106">
    <property type="entry name" value="LIPID KINASE YEGS"/>
    <property type="match status" value="1"/>
</dbReference>
<reference evidence="6 7" key="1">
    <citation type="submission" date="2016-11" db="EMBL/GenBank/DDBJ databases">
        <authorList>
            <person name="Jaros S."/>
            <person name="Januszkiewicz K."/>
            <person name="Wedrychowicz H."/>
        </authorList>
    </citation>
    <scope>NUCLEOTIDE SEQUENCE [LARGE SCALE GENOMIC DNA]</scope>
    <source>
        <strain evidence="6 7">DSM 26897</strain>
    </source>
</reference>
<evidence type="ECO:0000256" key="4">
    <source>
        <dbReference type="ARBA" id="ARBA00022840"/>
    </source>
</evidence>
<keyword evidence="3 6" id="KW-0418">Kinase</keyword>
<evidence type="ECO:0000313" key="7">
    <source>
        <dbReference type="Proteomes" id="UP000184368"/>
    </source>
</evidence>
<dbReference type="Pfam" id="PF00781">
    <property type="entry name" value="DAGK_cat"/>
    <property type="match status" value="1"/>
</dbReference>
<name>A0A1M5BP12_9BACT</name>
<dbReference type="InterPro" id="IPR050187">
    <property type="entry name" value="Lipid_Phosphate_FormReg"/>
</dbReference>
<dbReference type="STRING" id="1302690.BUE76_17385"/>
<dbReference type="Gene3D" id="3.40.50.10330">
    <property type="entry name" value="Probable inorganic polyphosphate/atp-NAD kinase, domain 1"/>
    <property type="match status" value="1"/>
</dbReference>
<dbReference type="InterPro" id="IPR045540">
    <property type="entry name" value="YegS/DAGK_C"/>
</dbReference>
<dbReference type="GO" id="GO:0005524">
    <property type="term" value="F:ATP binding"/>
    <property type="evidence" value="ECO:0007669"/>
    <property type="project" value="UniProtKB-KW"/>
</dbReference>
<organism evidence="6 7">
    <name type="scientific">Cnuella takakiae</name>
    <dbReference type="NCBI Taxonomy" id="1302690"/>
    <lineage>
        <taxon>Bacteria</taxon>
        <taxon>Pseudomonadati</taxon>
        <taxon>Bacteroidota</taxon>
        <taxon>Chitinophagia</taxon>
        <taxon>Chitinophagales</taxon>
        <taxon>Chitinophagaceae</taxon>
        <taxon>Cnuella</taxon>
    </lineage>
</organism>
<keyword evidence="2" id="KW-0547">Nucleotide-binding</keyword>
<dbReference type="SMART" id="SM00046">
    <property type="entry name" value="DAGKc"/>
    <property type="match status" value="1"/>
</dbReference>
<feature type="domain" description="DAGKc" evidence="5">
    <location>
        <begin position="4"/>
        <end position="133"/>
    </location>
</feature>
<dbReference type="SUPFAM" id="SSF111331">
    <property type="entry name" value="NAD kinase/diacylglycerol kinase-like"/>
    <property type="match status" value="1"/>
</dbReference>
<gene>
    <name evidence="6" type="ORF">SAMN05444008_10824</name>
</gene>
<dbReference type="AlphaFoldDB" id="A0A1M5BP12"/>
<proteinExistence type="predicted"/>
<dbReference type="PROSITE" id="PS50146">
    <property type="entry name" value="DAGK"/>
    <property type="match status" value="1"/>
</dbReference>